<proteinExistence type="predicted"/>
<reference evidence="2 3" key="1">
    <citation type="submission" date="2019-05" db="EMBL/GenBank/DDBJ databases">
        <title>Genome sequence of Cellulomonas hominis strain CS1.</title>
        <authorList>
            <person name="Belmont J."/>
            <person name="Maclea K.S."/>
        </authorList>
    </citation>
    <scope>NUCLEOTIDE SEQUENCE [LARGE SCALE GENOMIC DNA]</scope>
    <source>
        <strain evidence="2 3">CS1</strain>
    </source>
</reference>
<comment type="caution">
    <text evidence="2">The sequence shown here is derived from an EMBL/GenBank/DDBJ whole genome shotgun (WGS) entry which is preliminary data.</text>
</comment>
<dbReference type="AlphaFoldDB" id="A0A7Z8JYR1"/>
<evidence type="ECO:0000313" key="2">
    <source>
        <dbReference type="EMBL" id="TKR23578.1"/>
    </source>
</evidence>
<dbReference type="OrthoDB" id="4826719at2"/>
<evidence type="ECO:0000256" key="1">
    <source>
        <dbReference type="SAM" id="MobiDB-lite"/>
    </source>
</evidence>
<gene>
    <name evidence="2" type="ORF">FA014_10480</name>
</gene>
<sequence length="156" mass="16458">MPIDDATQAAVRALWEAGSRHGRAPAPVPEADPWEDDVQGAERSPLVVVLAGKPDLQVRLHRDGEDEVVVEDAAHLEVPRRDTAAVVDALLGGGARRRPRVRGVVGNLLAALSGSPAPSDLEVRVGEGDAARTYRAAITATQPVSVWLMSRPVADG</sequence>
<organism evidence="2 3">
    <name type="scientific">Cellulomonas hominis</name>
    <dbReference type="NCBI Taxonomy" id="156981"/>
    <lineage>
        <taxon>Bacteria</taxon>
        <taxon>Bacillati</taxon>
        <taxon>Actinomycetota</taxon>
        <taxon>Actinomycetes</taxon>
        <taxon>Micrococcales</taxon>
        <taxon>Cellulomonadaceae</taxon>
        <taxon>Cellulomonas</taxon>
    </lineage>
</organism>
<feature type="region of interest" description="Disordered" evidence="1">
    <location>
        <begin position="17"/>
        <end position="36"/>
    </location>
</feature>
<evidence type="ECO:0000313" key="3">
    <source>
        <dbReference type="Proteomes" id="UP000308121"/>
    </source>
</evidence>
<dbReference type="Proteomes" id="UP000308121">
    <property type="component" value="Unassembled WGS sequence"/>
</dbReference>
<accession>A0A7Z8JYR1</accession>
<dbReference type="RefSeq" id="WP_154729633.1">
    <property type="nucleotide sequence ID" value="NZ_SZYE01000074.1"/>
</dbReference>
<dbReference type="EMBL" id="SZYE01000074">
    <property type="protein sequence ID" value="TKR23578.1"/>
    <property type="molecule type" value="Genomic_DNA"/>
</dbReference>
<protein>
    <submittedName>
        <fullName evidence="2">Uncharacterized protein</fullName>
    </submittedName>
</protein>
<name>A0A7Z8JYR1_9CELL</name>